<dbReference type="PANTHER" id="PTHR13999:SF4">
    <property type="entry name" value="INTERFERON-INDUCED TRANSMEMBRANE PROTEIN 3"/>
    <property type="match status" value="1"/>
</dbReference>
<dbReference type="Proteomes" id="UP000770717">
    <property type="component" value="Unassembled WGS sequence"/>
</dbReference>
<evidence type="ECO:0000256" key="3">
    <source>
        <dbReference type="ARBA" id="ARBA00022692"/>
    </source>
</evidence>
<name>A0A8J6K1C7_ELECQ</name>
<dbReference type="EMBL" id="WNTK01000012">
    <property type="protein sequence ID" value="KAG9475731.1"/>
    <property type="molecule type" value="Genomic_DNA"/>
</dbReference>
<reference evidence="7" key="1">
    <citation type="thesis" date="2020" institute="ProQuest LLC" country="789 East Eisenhower Parkway, Ann Arbor, MI, USA">
        <title>Comparative Genomics and Chromosome Evolution.</title>
        <authorList>
            <person name="Mudd A.B."/>
        </authorList>
    </citation>
    <scope>NUCLEOTIDE SEQUENCE</scope>
    <source>
        <strain evidence="7">HN-11 Male</strain>
        <tissue evidence="7">Kidney and liver</tissue>
    </source>
</reference>
<feature type="transmembrane region" description="Helical" evidence="6">
    <location>
        <begin position="105"/>
        <end position="131"/>
    </location>
</feature>
<dbReference type="InterPro" id="IPR051517">
    <property type="entry name" value="IFITM_antiviral_protein"/>
</dbReference>
<comment type="caution">
    <text evidence="7">The sequence shown here is derived from an EMBL/GenBank/DDBJ whole genome shotgun (WGS) entry which is preliminary data.</text>
</comment>
<dbReference type="OrthoDB" id="9906841at2759"/>
<dbReference type="GO" id="GO:0005886">
    <property type="term" value="C:plasma membrane"/>
    <property type="evidence" value="ECO:0007669"/>
    <property type="project" value="TreeGrafter"/>
</dbReference>
<evidence type="ECO:0000256" key="1">
    <source>
        <dbReference type="ARBA" id="ARBA00004370"/>
    </source>
</evidence>
<keyword evidence="8" id="KW-1185">Reference proteome</keyword>
<evidence type="ECO:0000313" key="7">
    <source>
        <dbReference type="EMBL" id="KAG9475731.1"/>
    </source>
</evidence>
<keyword evidence="4 6" id="KW-1133">Transmembrane helix</keyword>
<keyword evidence="5 6" id="KW-0472">Membrane</keyword>
<dbReference type="InterPro" id="IPR007593">
    <property type="entry name" value="CD225/Dispanin_fam"/>
</dbReference>
<protein>
    <submittedName>
        <fullName evidence="7">Uncharacterized protein</fullName>
    </submittedName>
</protein>
<evidence type="ECO:0000313" key="8">
    <source>
        <dbReference type="Proteomes" id="UP000770717"/>
    </source>
</evidence>
<keyword evidence="3 6" id="KW-0812">Transmembrane</keyword>
<organism evidence="7 8">
    <name type="scientific">Eleutherodactylus coqui</name>
    <name type="common">Puerto Rican coqui</name>
    <dbReference type="NCBI Taxonomy" id="57060"/>
    <lineage>
        <taxon>Eukaryota</taxon>
        <taxon>Metazoa</taxon>
        <taxon>Chordata</taxon>
        <taxon>Craniata</taxon>
        <taxon>Vertebrata</taxon>
        <taxon>Euteleostomi</taxon>
        <taxon>Amphibia</taxon>
        <taxon>Batrachia</taxon>
        <taxon>Anura</taxon>
        <taxon>Neobatrachia</taxon>
        <taxon>Hyloidea</taxon>
        <taxon>Eleutherodactylidae</taxon>
        <taxon>Eleutherodactylinae</taxon>
        <taxon>Eleutherodactylus</taxon>
        <taxon>Eleutherodactylus</taxon>
    </lineage>
</organism>
<dbReference type="AlphaFoldDB" id="A0A8J6K1C7"/>
<dbReference type="Pfam" id="PF04505">
    <property type="entry name" value="CD225"/>
    <property type="match status" value="1"/>
</dbReference>
<accession>A0A8J6K1C7</accession>
<proteinExistence type="inferred from homology"/>
<sequence length="144" mass="15924">METEEGISIPQVEEPLSKSFIYCAGNEGDNSLIPLRDTTIQIESTKVTVASDKPPVRDHIVWSILNTVYMNFCCLGLVALIFSIKSRDNKLIGNQKGAKKYGGNARSLNIASSVLTVLWILITLIIIYVNFLRFTAAIKSLFGK</sequence>
<evidence type="ECO:0000256" key="2">
    <source>
        <dbReference type="ARBA" id="ARBA00006843"/>
    </source>
</evidence>
<evidence type="ECO:0000256" key="5">
    <source>
        <dbReference type="ARBA" id="ARBA00023136"/>
    </source>
</evidence>
<evidence type="ECO:0000256" key="4">
    <source>
        <dbReference type="ARBA" id="ARBA00022989"/>
    </source>
</evidence>
<dbReference type="PANTHER" id="PTHR13999">
    <property type="entry name" value="INTERFERON INDUCIBLE TRANSMEMBRANE PROTEIN"/>
    <property type="match status" value="1"/>
</dbReference>
<comment type="similarity">
    <text evidence="2">Belongs to the CD225/Dispanin family.</text>
</comment>
<evidence type="ECO:0000256" key="6">
    <source>
        <dbReference type="SAM" id="Phobius"/>
    </source>
</evidence>
<feature type="transmembrane region" description="Helical" evidence="6">
    <location>
        <begin position="60"/>
        <end position="84"/>
    </location>
</feature>
<comment type="subcellular location">
    <subcellularLocation>
        <location evidence="1">Membrane</location>
    </subcellularLocation>
</comment>
<gene>
    <name evidence="7" type="ORF">GDO78_003898</name>
</gene>